<keyword evidence="8" id="KW-0716">Sensory transduction</keyword>
<keyword evidence="6" id="KW-0633">Potassium transport</keyword>
<dbReference type="GO" id="GO:0015293">
    <property type="term" value="F:symporter activity"/>
    <property type="evidence" value="ECO:0007669"/>
    <property type="project" value="UniProtKB-KW"/>
</dbReference>
<keyword evidence="13" id="KW-0630">Potassium</keyword>
<dbReference type="InParanoid" id="M3YIC7"/>
<evidence type="ECO:0000256" key="3">
    <source>
        <dbReference type="ARBA" id="ARBA00005364"/>
    </source>
</evidence>
<dbReference type="InterPro" id="IPR004481">
    <property type="entry name" value="K/Na/Ca-exchanger"/>
</dbReference>
<evidence type="ECO:0000256" key="6">
    <source>
        <dbReference type="ARBA" id="ARBA00022538"/>
    </source>
</evidence>
<feature type="transmembrane region" description="Helical" evidence="25">
    <location>
        <begin position="125"/>
        <end position="144"/>
    </location>
</feature>
<name>M3YIC7_MUSPF</name>
<evidence type="ECO:0000256" key="21">
    <source>
        <dbReference type="ARBA" id="ARBA00058187"/>
    </source>
</evidence>
<gene>
    <name evidence="27" type="primary">SLC24A5</name>
</gene>
<dbReference type="NCBIfam" id="TIGR00367">
    <property type="entry name" value="calcium/sodium antiporter"/>
    <property type="match status" value="1"/>
</dbReference>
<dbReference type="GO" id="GO:0005802">
    <property type="term" value="C:trans-Golgi network"/>
    <property type="evidence" value="ECO:0007669"/>
    <property type="project" value="Ensembl"/>
</dbReference>
<evidence type="ECO:0000256" key="15">
    <source>
        <dbReference type="ARBA" id="ARBA00023034"/>
    </source>
</evidence>
<keyword evidence="9 25" id="KW-0812">Transmembrane</keyword>
<dbReference type="GO" id="GO:0042470">
    <property type="term" value="C:melanosome"/>
    <property type="evidence" value="ECO:0007669"/>
    <property type="project" value="UniProtKB-SubCell"/>
</dbReference>
<evidence type="ECO:0000256" key="12">
    <source>
        <dbReference type="ARBA" id="ARBA00022847"/>
    </source>
</evidence>
<feature type="transmembrane region" description="Helical" evidence="25">
    <location>
        <begin position="424"/>
        <end position="446"/>
    </location>
</feature>
<keyword evidence="10" id="KW-0732">Signal</keyword>
<evidence type="ECO:0000256" key="22">
    <source>
        <dbReference type="ARBA" id="ARBA00069887"/>
    </source>
</evidence>
<feature type="transmembrane region" description="Helical" evidence="25">
    <location>
        <begin position="458"/>
        <end position="475"/>
    </location>
</feature>
<dbReference type="FunFam" id="1.20.1420.30:FF:000015">
    <property type="entry name" value="sodium/potassium/calcium exchanger 5 isoform X2"/>
    <property type="match status" value="1"/>
</dbReference>
<feature type="transmembrane region" description="Helical" evidence="25">
    <location>
        <begin position="522"/>
        <end position="540"/>
    </location>
</feature>
<dbReference type="AlphaFoldDB" id="M3YIC7"/>
<dbReference type="Gene3D" id="1.20.1420.30">
    <property type="entry name" value="NCX, central ion-binding region"/>
    <property type="match status" value="2"/>
</dbReference>
<dbReference type="InterPro" id="IPR044880">
    <property type="entry name" value="NCX_ion-bd_dom_sf"/>
</dbReference>
<comment type="catalytic activity">
    <reaction evidence="20">
        <text>Ca(2+)(out) + K(+)(out) + 4 Na(+)(in) = Ca(2+)(in) + K(+)(in) + 4 Na(+)(out)</text>
        <dbReference type="Rhea" id="RHEA:69967"/>
        <dbReference type="ChEBI" id="CHEBI:29101"/>
        <dbReference type="ChEBI" id="CHEBI:29103"/>
        <dbReference type="ChEBI" id="CHEBI:29108"/>
    </reaction>
</comment>
<comment type="subcellular location">
    <subcellularLocation>
        <location evidence="1">Golgi apparatus</location>
        <location evidence="1">trans-Golgi network membrane</location>
        <topology evidence="1">Multi-pass membrane protein</topology>
    </subcellularLocation>
    <subcellularLocation>
        <location evidence="2">Melanosome</location>
    </subcellularLocation>
</comment>
<keyword evidence="14 25" id="KW-1133">Transmembrane helix</keyword>
<evidence type="ECO:0000256" key="9">
    <source>
        <dbReference type="ARBA" id="ARBA00022692"/>
    </source>
</evidence>
<dbReference type="PANTHER" id="PTHR10846:SF61">
    <property type="entry name" value="SODIUM_POTASSIUM_CALCIUM EXCHANGER 5"/>
    <property type="match status" value="1"/>
</dbReference>
<proteinExistence type="inferred from homology"/>
<evidence type="ECO:0000256" key="8">
    <source>
        <dbReference type="ARBA" id="ARBA00022606"/>
    </source>
</evidence>
<keyword evidence="15" id="KW-0333">Golgi apparatus</keyword>
<protein>
    <recommendedName>
        <fullName evidence="22">Sodium/potassium/calcium exchanger 5</fullName>
    </recommendedName>
    <alternativeName>
        <fullName evidence="23">Na(+)/K(+)/Ca(2+)-exchange protein 5</fullName>
    </alternativeName>
    <alternativeName>
        <fullName evidence="24">Solute carrier family 24 member 5</fullName>
    </alternativeName>
</protein>
<evidence type="ECO:0000256" key="17">
    <source>
        <dbReference type="ARBA" id="ARBA00023065"/>
    </source>
</evidence>
<evidence type="ECO:0000256" key="1">
    <source>
        <dbReference type="ARBA" id="ARBA00004166"/>
    </source>
</evidence>
<feature type="domain" description="Sodium/calcium exchanger membrane region" evidence="26">
    <location>
        <begin position="390"/>
        <end position="537"/>
    </location>
</feature>
<dbReference type="GO" id="GO:0008273">
    <property type="term" value="F:calcium, potassium:sodium antiporter activity"/>
    <property type="evidence" value="ECO:0007669"/>
    <property type="project" value="Ensembl"/>
</dbReference>
<dbReference type="GO" id="GO:0005262">
    <property type="term" value="F:calcium channel activity"/>
    <property type="evidence" value="ECO:0007669"/>
    <property type="project" value="TreeGrafter"/>
</dbReference>
<feature type="transmembrane region" description="Helical" evidence="25">
    <location>
        <begin position="388"/>
        <end position="412"/>
    </location>
</feature>
<accession>M3YIC7</accession>
<evidence type="ECO:0000256" key="2">
    <source>
        <dbReference type="ARBA" id="ARBA00004223"/>
    </source>
</evidence>
<dbReference type="GO" id="GO:0006874">
    <property type="term" value="P:intracellular calcium ion homeostasis"/>
    <property type="evidence" value="ECO:0007669"/>
    <property type="project" value="TreeGrafter"/>
</dbReference>
<evidence type="ECO:0000256" key="16">
    <source>
        <dbReference type="ARBA" id="ARBA00023053"/>
    </source>
</evidence>
<evidence type="ECO:0000256" key="7">
    <source>
        <dbReference type="ARBA" id="ARBA00022568"/>
    </source>
</evidence>
<dbReference type="OMA" id="LYWMIVV"/>
<evidence type="ECO:0000256" key="5">
    <source>
        <dbReference type="ARBA" id="ARBA00022449"/>
    </source>
</evidence>
<dbReference type="GO" id="GO:0048022">
    <property type="term" value="P:negative regulation of melanin biosynthetic process"/>
    <property type="evidence" value="ECO:0007669"/>
    <property type="project" value="Ensembl"/>
</dbReference>
<reference evidence="27" key="1">
    <citation type="submission" date="2024-06" db="UniProtKB">
        <authorList>
            <consortium name="Ensembl"/>
        </authorList>
    </citation>
    <scope>IDENTIFICATION</scope>
</reference>
<evidence type="ECO:0000256" key="10">
    <source>
        <dbReference type="ARBA" id="ARBA00022729"/>
    </source>
</evidence>
<dbReference type="Pfam" id="PF01699">
    <property type="entry name" value="Na_Ca_ex"/>
    <property type="match status" value="2"/>
</dbReference>
<evidence type="ECO:0000256" key="24">
    <source>
        <dbReference type="ARBA" id="ARBA00082809"/>
    </source>
</evidence>
<dbReference type="GO" id="GO:0016020">
    <property type="term" value="C:membrane"/>
    <property type="evidence" value="ECO:0007669"/>
    <property type="project" value="InterPro"/>
</dbReference>
<keyword evidence="12" id="KW-0769">Symport</keyword>
<dbReference type="HOGENOM" id="CLU_007948_5_2_1"/>
<comment type="similarity">
    <text evidence="3">Belongs to the Ca(2+):cation antiporter (CaCA) (TC 2.A.19) family. SLC24A subfamily.</text>
</comment>
<keyword evidence="7" id="KW-0109">Calcium transport</keyword>
<keyword evidence="5" id="KW-0050">Antiport</keyword>
<dbReference type="Ensembl" id="ENSMPUT00000011269.1">
    <property type="protein sequence ID" value="ENSMPUP00000011084.1"/>
    <property type="gene ID" value="ENSMPUG00000011175.1"/>
</dbReference>
<feature type="transmembrane region" description="Helical" evidence="25">
    <location>
        <begin position="20"/>
        <end position="40"/>
    </location>
</feature>
<evidence type="ECO:0000256" key="13">
    <source>
        <dbReference type="ARBA" id="ARBA00022958"/>
    </source>
</evidence>
<dbReference type="eggNOG" id="KOG1307">
    <property type="taxonomic scope" value="Eukaryota"/>
</dbReference>
<dbReference type="EMBL" id="AEYP01028565">
    <property type="status" value="NOT_ANNOTATED_CDS"/>
    <property type="molecule type" value="Genomic_DNA"/>
</dbReference>
<dbReference type="PANTHER" id="PTHR10846">
    <property type="entry name" value="SODIUM/POTASSIUM/CALCIUM EXCHANGER"/>
    <property type="match status" value="1"/>
</dbReference>
<evidence type="ECO:0000256" key="4">
    <source>
        <dbReference type="ARBA" id="ARBA00022448"/>
    </source>
</evidence>
<evidence type="ECO:0000256" key="14">
    <source>
        <dbReference type="ARBA" id="ARBA00022989"/>
    </source>
</evidence>
<dbReference type="InterPro" id="IPR004837">
    <property type="entry name" value="NaCa_Exmemb"/>
</dbReference>
<evidence type="ECO:0000256" key="19">
    <source>
        <dbReference type="ARBA" id="ARBA00023201"/>
    </source>
</evidence>
<organism evidence="27">
    <name type="scientific">Mustela putorius furo</name>
    <name type="common">European domestic ferret</name>
    <name type="synonym">Mustela furo</name>
    <dbReference type="NCBI Taxonomy" id="9669"/>
    <lineage>
        <taxon>Eukaryota</taxon>
        <taxon>Metazoa</taxon>
        <taxon>Chordata</taxon>
        <taxon>Craniata</taxon>
        <taxon>Vertebrata</taxon>
        <taxon>Euteleostomi</taxon>
        <taxon>Mammalia</taxon>
        <taxon>Eutheria</taxon>
        <taxon>Laurasiatheria</taxon>
        <taxon>Carnivora</taxon>
        <taxon>Caniformia</taxon>
        <taxon>Musteloidea</taxon>
        <taxon>Mustelidae</taxon>
        <taxon>Mustelinae</taxon>
        <taxon>Mustela</taxon>
    </lineage>
</organism>
<keyword evidence="18 25" id="KW-0472">Membrane</keyword>
<dbReference type="EMBL" id="AEYP01028566">
    <property type="status" value="NOT_ANNOTATED_CDS"/>
    <property type="molecule type" value="Genomic_DNA"/>
</dbReference>
<evidence type="ECO:0000256" key="25">
    <source>
        <dbReference type="SAM" id="Phobius"/>
    </source>
</evidence>
<feature type="transmembrane region" description="Helical" evidence="25">
    <location>
        <begin position="495"/>
        <end position="515"/>
    </location>
</feature>
<evidence type="ECO:0000256" key="20">
    <source>
        <dbReference type="ARBA" id="ARBA00033627"/>
    </source>
</evidence>
<evidence type="ECO:0000259" key="26">
    <source>
        <dbReference type="Pfam" id="PF01699"/>
    </source>
</evidence>
<keyword evidence="17" id="KW-0406">Ion transport</keyword>
<evidence type="ECO:0000256" key="11">
    <source>
        <dbReference type="ARBA" id="ARBA00022837"/>
    </source>
</evidence>
<evidence type="ECO:0000256" key="18">
    <source>
        <dbReference type="ARBA" id="ARBA00023136"/>
    </source>
</evidence>
<feature type="transmembrane region" description="Helical" evidence="25">
    <location>
        <begin position="150"/>
        <end position="171"/>
    </location>
</feature>
<dbReference type="GO" id="GO:0030318">
    <property type="term" value="P:melanocyte differentiation"/>
    <property type="evidence" value="ECO:0007669"/>
    <property type="project" value="TreeGrafter"/>
</dbReference>
<keyword evidence="4" id="KW-0813">Transport</keyword>
<sequence length="552" mass="62020">MSPSLDFPEGFFTKQERTDGGIVIYFLIILYMFMAMSIVCDEYFLPSLEIISEALGLSQDVAGATFMAAGSSAPELVTAFLGVFITKGDIGISTILGSAMYNLLGICAACGLLSNVVSTLSCWPLFRDCAAYAISVAAVLGIIFDNQVYWYEGTLLLLIYGLYVLVLCFNIKINQYIIKKFSPWCTCLAQAMEESSEQQPLMGWEDEGQPFIRRQSRTDSGIFHEESGYSQLPLSLQDLSQVSEDQISADDLIYEQRFMKQGNLRTKKMKVCKRLLKKLMFGRCLDQRKALFMIEKKEIPLIETWNLEKRAGRSQINPISKKKLLKTIHTVENQKKLRIICFSSTDPPSVFNMPEADLKRIFWVLSLPITTLLFLTIPDCRRKFWKNYFVITFFMSALWISAFTYILVWMVTITGETLEIPDTVMGLTLLAAGTSLPDTIASVLIARKGKGDMAMSNIMGSNVFDMLCLGVPWFIKTAFMNASAPVEVNSRGLTYITIALNISIIFLFSAVHFNGWKLDRKLGAVCLLLYLGLTTLSVLYEKKTVTFCPISL</sequence>
<dbReference type="FunFam" id="1.20.1420.30:FF:000009">
    <property type="entry name" value="sodium/potassium/calcium exchanger 5 isoform X2"/>
    <property type="match status" value="1"/>
</dbReference>
<dbReference type="GO" id="GO:0042438">
    <property type="term" value="P:melanin biosynthetic process"/>
    <property type="evidence" value="ECO:0007669"/>
    <property type="project" value="Ensembl"/>
</dbReference>
<keyword evidence="11" id="KW-0106">Calcium</keyword>
<feature type="domain" description="Sodium/calcium exchanger membrane region" evidence="26">
    <location>
        <begin position="27"/>
        <end position="168"/>
    </location>
</feature>
<evidence type="ECO:0000256" key="23">
    <source>
        <dbReference type="ARBA" id="ARBA00081356"/>
    </source>
</evidence>
<keyword evidence="19" id="KW-0739">Sodium transport</keyword>
<evidence type="ECO:0000313" key="27">
    <source>
        <dbReference type="Ensembl" id="ENSMPUP00000011084.1"/>
    </source>
</evidence>
<dbReference type="GO" id="GO:0070509">
    <property type="term" value="P:calcium ion import"/>
    <property type="evidence" value="ECO:0007669"/>
    <property type="project" value="Ensembl"/>
</dbReference>
<dbReference type="GeneTree" id="ENSGT01030000234532"/>
<comment type="function">
    <text evidence="21">Calcium, potassium:sodium antiporter that transports 1 Ca(2+) and 1 K(+) to the melanosome in exchange for 4 cytoplasmic Na(+). Involved in pigmentation, possibly by participating in ion transport in melanosomes. Predominant sodium-calcium exchanger in melanocytes.</text>
</comment>
<keyword evidence="16" id="KW-0915">Sodium</keyword>
<feature type="transmembrane region" description="Helical" evidence="25">
    <location>
        <begin position="90"/>
        <end position="113"/>
    </location>
</feature>
<dbReference type="STRING" id="9669.ENSMPUP00000011084"/>